<dbReference type="AlphaFoldDB" id="A0AAC8TJX9"/>
<organism evidence="1 2">
    <name type="scientific">Archangium gephyra</name>
    <dbReference type="NCBI Taxonomy" id="48"/>
    <lineage>
        <taxon>Bacteria</taxon>
        <taxon>Pseudomonadati</taxon>
        <taxon>Myxococcota</taxon>
        <taxon>Myxococcia</taxon>
        <taxon>Myxococcales</taxon>
        <taxon>Cystobacterineae</taxon>
        <taxon>Archangiaceae</taxon>
        <taxon>Archangium</taxon>
    </lineage>
</organism>
<dbReference type="EMBL" id="CP011509">
    <property type="protein sequence ID" value="AKJ07246.1"/>
    <property type="molecule type" value="Genomic_DNA"/>
</dbReference>
<name>A0AAC8TJX9_9BACT</name>
<dbReference type="Proteomes" id="UP000035579">
    <property type="component" value="Chromosome"/>
</dbReference>
<evidence type="ECO:0000313" key="1">
    <source>
        <dbReference type="EMBL" id="AKJ07246.1"/>
    </source>
</evidence>
<proteinExistence type="predicted"/>
<reference evidence="1 2" key="1">
    <citation type="submission" date="2015-05" db="EMBL/GenBank/DDBJ databases">
        <title>Genome assembly of Archangium gephyra DSM 2261.</title>
        <authorList>
            <person name="Sharma G."/>
            <person name="Subramanian S."/>
        </authorList>
    </citation>
    <scope>NUCLEOTIDE SEQUENCE [LARGE SCALE GENOMIC DNA]</scope>
    <source>
        <strain evidence="1 2">DSM 2261</strain>
    </source>
</reference>
<dbReference type="RefSeq" id="WP_156349934.1">
    <property type="nucleotide sequence ID" value="NZ_CP011509.1"/>
</dbReference>
<evidence type="ECO:0000313" key="2">
    <source>
        <dbReference type="Proteomes" id="UP000035579"/>
    </source>
</evidence>
<dbReference type="KEGG" id="age:AA314_08872"/>
<accession>A0AAC8TJX9</accession>
<gene>
    <name evidence="1" type="ORF">AA314_08872</name>
</gene>
<sequence length="48" mass="4998">MNALAGPSGAGDVVLLEEDCPQVGGVSGACTSDLLEKLYDWEHELGLH</sequence>
<protein>
    <submittedName>
        <fullName evidence="1">Uncharacterized protein</fullName>
    </submittedName>
</protein>